<gene>
    <name evidence="2" type="ORF">A6E74_08850</name>
</gene>
<reference evidence="2 3" key="1">
    <citation type="submission" date="2016-04" db="EMBL/GenBank/DDBJ databases">
        <title>Draft genome of an Enterococcus thailandicus strain isolated from bovine feces.</title>
        <authorList>
            <person name="Beukers A.G."/>
            <person name="Zaheer R."/>
            <person name="Goji N."/>
            <person name="Cook S.R."/>
            <person name="Amoako K."/>
            <person name="Chaves A.V."/>
            <person name="Ward M.P."/>
            <person name="Mcallister T.A."/>
        </authorList>
    </citation>
    <scope>NUCLEOTIDE SEQUENCE [LARGE SCALE GENOMIC DNA]</scope>
    <source>
        <strain evidence="2 3">F0711D 46</strain>
    </source>
</reference>
<accession>A0A179EQ80</accession>
<dbReference type="InterPro" id="IPR038732">
    <property type="entry name" value="HpyO/CreE_NAD-binding"/>
</dbReference>
<feature type="domain" description="FAD-dependent urate hydroxylase HpyO/Asp monooxygenase CreE-like FAD/NAD(P)-binding" evidence="1">
    <location>
        <begin position="5"/>
        <end position="178"/>
    </location>
</feature>
<dbReference type="PANTHER" id="PTHR40254">
    <property type="entry name" value="BLR0577 PROTEIN"/>
    <property type="match status" value="1"/>
</dbReference>
<dbReference type="RefSeq" id="WP_067484183.1">
    <property type="nucleotide sequence ID" value="NZ_JAOURT010000002.1"/>
</dbReference>
<keyword evidence="3" id="KW-1185">Reference proteome</keyword>
<sequence length="610" mass="69801">MQIGIIGAGPRGLSMLERILRNNQTNQSLQIYLFDVVGPGGRVWRVDQSTDLLMNSVSQQVTLFTDATLSTDGVVSAGPNLYQWAKKDGPSFVEEQSLNKQSFFLAEMEQLGKDEHATRCLYGLYQQWFFTELKKEYPNVITFVPALVDSVSRVESGFYLATDDTTFFVDQLVLASGHWENELMNEEIDLADYAKQHDLFYQPPSNPADVLVADIPANEPILLRGLGLAFFDYIGLLTVGRGGRFEEKENQFIYHPSGNEPVIYAGSRRGVPYYPRGKNQKQGGAMARLKLLTTENLKKWQRKGELTGKRFFDLFKKEVELFYYQKTIEEQQLAINPVEFEQVFLLESTEECLANYPQLEPFIWSWDSLEHPLSAFPNDFEKGVRSFLAWQINEAEKGNDTGAFSSTLDAIKDWREPIREAIAWDILSVEEYREQLWSWFTPLNAFLTIGPPLRRSKELAALIDADIFHITKPPFEIKRARGRFWIETENKQLNSRYLIEAHLPINSVFYSKNTVIQSLNKNGLIRSYQKTEIDEHYFSGAIDVNHANQVIGANGKVIPNFYCYGIPVEGVDWLTAAVARPYTDAWNLRQADSIARHLLTKQEKTNKKDS</sequence>
<proteinExistence type="predicted"/>
<dbReference type="InterPro" id="IPR052189">
    <property type="entry name" value="L-asp_N-monooxygenase_NS-form"/>
</dbReference>
<name>A0A179EQ80_ENTTH</name>
<protein>
    <submittedName>
        <fullName evidence="2">FAD-dependent oxidoreductase</fullName>
    </submittedName>
</protein>
<dbReference type="EMBL" id="LWMN01000014">
    <property type="protein sequence ID" value="OAQ55222.1"/>
    <property type="molecule type" value="Genomic_DNA"/>
</dbReference>
<dbReference type="PANTHER" id="PTHR40254:SF1">
    <property type="entry name" value="BLR0577 PROTEIN"/>
    <property type="match status" value="1"/>
</dbReference>
<organism evidence="2 3">
    <name type="scientific">Enterococcus thailandicus</name>
    <dbReference type="NCBI Taxonomy" id="417368"/>
    <lineage>
        <taxon>Bacteria</taxon>
        <taxon>Bacillati</taxon>
        <taxon>Bacillota</taxon>
        <taxon>Bacilli</taxon>
        <taxon>Lactobacillales</taxon>
        <taxon>Enterococcaceae</taxon>
        <taxon>Enterococcus</taxon>
    </lineage>
</organism>
<evidence type="ECO:0000313" key="3">
    <source>
        <dbReference type="Proteomes" id="UP000078516"/>
    </source>
</evidence>
<comment type="caution">
    <text evidence="2">The sequence shown here is derived from an EMBL/GenBank/DDBJ whole genome shotgun (WGS) entry which is preliminary data.</text>
</comment>
<evidence type="ECO:0000313" key="2">
    <source>
        <dbReference type="EMBL" id="OAQ55222.1"/>
    </source>
</evidence>
<dbReference type="Pfam" id="PF13454">
    <property type="entry name" value="NAD_binding_9"/>
    <property type="match status" value="1"/>
</dbReference>
<dbReference type="AlphaFoldDB" id="A0A179EQ80"/>
<dbReference type="Proteomes" id="UP000078516">
    <property type="component" value="Unassembled WGS sequence"/>
</dbReference>
<dbReference type="SUPFAM" id="SSF51905">
    <property type="entry name" value="FAD/NAD(P)-binding domain"/>
    <property type="match status" value="1"/>
</dbReference>
<evidence type="ECO:0000259" key="1">
    <source>
        <dbReference type="Pfam" id="PF13454"/>
    </source>
</evidence>
<dbReference type="InterPro" id="IPR036188">
    <property type="entry name" value="FAD/NAD-bd_sf"/>
</dbReference>